<dbReference type="Proteomes" id="UP000307808">
    <property type="component" value="Unassembled WGS sequence"/>
</dbReference>
<dbReference type="EMBL" id="SZPY01000001">
    <property type="protein sequence ID" value="TKI63804.1"/>
    <property type="molecule type" value="Genomic_DNA"/>
</dbReference>
<feature type="transmembrane region" description="Helical" evidence="6">
    <location>
        <begin position="71"/>
        <end position="95"/>
    </location>
</feature>
<evidence type="ECO:0000256" key="3">
    <source>
        <dbReference type="ARBA" id="ARBA00022692"/>
    </source>
</evidence>
<dbReference type="InterPro" id="IPR051401">
    <property type="entry name" value="GtrA_CellWall_Glycosyl"/>
</dbReference>
<comment type="subcellular location">
    <subcellularLocation>
        <location evidence="1">Membrane</location>
        <topology evidence="1">Multi-pass membrane protein</topology>
    </subcellularLocation>
</comment>
<keyword evidence="4 6" id="KW-1133">Transmembrane helix</keyword>
<feature type="transmembrane region" description="Helical" evidence="6">
    <location>
        <begin position="39"/>
        <end position="59"/>
    </location>
</feature>
<gene>
    <name evidence="8" type="ORF">FC770_01050</name>
</gene>
<feature type="transmembrane region" description="Helical" evidence="6">
    <location>
        <begin position="115"/>
        <end position="133"/>
    </location>
</feature>
<protein>
    <submittedName>
        <fullName evidence="8">GtrA family protein</fullName>
    </submittedName>
</protein>
<dbReference type="GO" id="GO:0000271">
    <property type="term" value="P:polysaccharide biosynthetic process"/>
    <property type="evidence" value="ECO:0007669"/>
    <property type="project" value="InterPro"/>
</dbReference>
<feature type="transmembrane region" description="Helical" evidence="6">
    <location>
        <begin position="12"/>
        <end position="33"/>
    </location>
</feature>
<evidence type="ECO:0000256" key="6">
    <source>
        <dbReference type="SAM" id="Phobius"/>
    </source>
</evidence>
<evidence type="ECO:0000259" key="7">
    <source>
        <dbReference type="Pfam" id="PF04138"/>
    </source>
</evidence>
<evidence type="ECO:0000256" key="1">
    <source>
        <dbReference type="ARBA" id="ARBA00004141"/>
    </source>
</evidence>
<proteinExistence type="inferred from homology"/>
<dbReference type="InterPro" id="IPR007267">
    <property type="entry name" value="GtrA_DPMS_TM"/>
</dbReference>
<evidence type="ECO:0000313" key="9">
    <source>
        <dbReference type="Proteomes" id="UP000307808"/>
    </source>
</evidence>
<dbReference type="AlphaFoldDB" id="A0A4U2YS70"/>
<dbReference type="PANTHER" id="PTHR38459:SF1">
    <property type="entry name" value="PROPHAGE BACTOPRENOL-LINKED GLUCOSE TRANSLOCASE HOMOLOG"/>
    <property type="match status" value="1"/>
</dbReference>
<reference evidence="8 9" key="1">
    <citation type="submission" date="2019-04" db="EMBL/GenBank/DDBJ databases">
        <authorList>
            <person name="Dong K."/>
        </authorList>
    </citation>
    <scope>NUCLEOTIDE SEQUENCE [LARGE SCALE GENOMIC DNA]</scope>
    <source>
        <strain evidence="9">dk3543</strain>
    </source>
</reference>
<dbReference type="OrthoDB" id="3192123at2"/>
<dbReference type="PANTHER" id="PTHR38459">
    <property type="entry name" value="PROPHAGE BACTOPRENOL-LINKED GLUCOSE TRANSLOCASE HOMOLOG"/>
    <property type="match status" value="1"/>
</dbReference>
<dbReference type="GO" id="GO:0005886">
    <property type="term" value="C:plasma membrane"/>
    <property type="evidence" value="ECO:0007669"/>
    <property type="project" value="TreeGrafter"/>
</dbReference>
<keyword evidence="9" id="KW-1185">Reference proteome</keyword>
<dbReference type="RefSeq" id="WP_137064269.1">
    <property type="nucleotide sequence ID" value="NZ_CP040748.1"/>
</dbReference>
<name>A0A4U2YS70_9ACTN</name>
<evidence type="ECO:0000313" key="8">
    <source>
        <dbReference type="EMBL" id="TKI63804.1"/>
    </source>
</evidence>
<comment type="similarity">
    <text evidence="2">Belongs to the GtrA family.</text>
</comment>
<comment type="caution">
    <text evidence="8">The sequence shown here is derived from an EMBL/GenBank/DDBJ whole genome shotgun (WGS) entry which is preliminary data.</text>
</comment>
<accession>A0A4U2YS70</accession>
<evidence type="ECO:0000256" key="5">
    <source>
        <dbReference type="ARBA" id="ARBA00023136"/>
    </source>
</evidence>
<sequence>MRIGSRSVDRYLLVGLFNTALDLALFSLLAVGIGMAAVLANTISTVCVMTVSFFINRAWVFRSQSSGVAVYLRFAGVTLFTGLVVQSAVIVAALGLAEAVAPSAAHELVTPAAKVLAMGTGMVVNFLGYRWLFTPTQAPQPESAPADDRPSP</sequence>
<keyword evidence="5 6" id="KW-0472">Membrane</keyword>
<dbReference type="Pfam" id="PF04138">
    <property type="entry name" value="GtrA_DPMS_TM"/>
    <property type="match status" value="1"/>
</dbReference>
<evidence type="ECO:0000256" key="2">
    <source>
        <dbReference type="ARBA" id="ARBA00009399"/>
    </source>
</evidence>
<evidence type="ECO:0000256" key="4">
    <source>
        <dbReference type="ARBA" id="ARBA00022989"/>
    </source>
</evidence>
<organism evidence="8 9">
    <name type="scientific">Nocardioides jishulii</name>
    <dbReference type="NCBI Taxonomy" id="2575440"/>
    <lineage>
        <taxon>Bacteria</taxon>
        <taxon>Bacillati</taxon>
        <taxon>Actinomycetota</taxon>
        <taxon>Actinomycetes</taxon>
        <taxon>Propionibacteriales</taxon>
        <taxon>Nocardioidaceae</taxon>
        <taxon>Nocardioides</taxon>
    </lineage>
</organism>
<keyword evidence="3 6" id="KW-0812">Transmembrane</keyword>
<feature type="domain" description="GtrA/DPMS transmembrane" evidence="7">
    <location>
        <begin position="10"/>
        <end position="132"/>
    </location>
</feature>